<dbReference type="EMBL" id="SDMP01000018">
    <property type="protein sequence ID" value="RYQ97921.1"/>
    <property type="molecule type" value="Genomic_DNA"/>
</dbReference>
<sequence length="206" mass="23684">MKSTSAMVPSWLENLLSTRFFSLCNVHKKQSRNECKMFCLDCNNEAYCAHCIAYSHEKHRVVQIRRSSYHDVVRVKEIENALNITGIQTYRINGYQVFFLITRPINPNNKSIISDRVSVNKNNTNCVICTRNLVEPFVFCSLECKVWIYFFAYSIHQFNTIMHYNIIKGVSRTMLSQSAQLPTTAVPTPSNANSRKRKGTPCRAAS</sequence>
<dbReference type="InterPro" id="IPR006734">
    <property type="entry name" value="PLATZ"/>
</dbReference>
<dbReference type="Pfam" id="PF04640">
    <property type="entry name" value="PLATZ"/>
    <property type="match status" value="1"/>
</dbReference>
<evidence type="ECO:0000313" key="3">
    <source>
        <dbReference type="Proteomes" id="UP000289738"/>
    </source>
</evidence>
<gene>
    <name evidence="2" type="ORF">Ahy_B08g093997</name>
</gene>
<evidence type="ECO:0000313" key="2">
    <source>
        <dbReference type="EMBL" id="RYQ97921.1"/>
    </source>
</evidence>
<dbReference type="STRING" id="3818.A0A444Y7I2"/>
<evidence type="ECO:0008006" key="4">
    <source>
        <dbReference type="Google" id="ProtNLM"/>
    </source>
</evidence>
<dbReference type="PANTHER" id="PTHR31065:SF56">
    <property type="entry name" value="OS11G0428700 PROTEIN"/>
    <property type="match status" value="1"/>
</dbReference>
<comment type="caution">
    <text evidence="2">The sequence shown here is derived from an EMBL/GenBank/DDBJ whole genome shotgun (WGS) entry which is preliminary data.</text>
</comment>
<dbReference type="AlphaFoldDB" id="A0A444Y7I2"/>
<dbReference type="PANTHER" id="PTHR31065">
    <property type="entry name" value="PLATZ TRANSCRIPTION FACTOR FAMILY PROTEIN"/>
    <property type="match status" value="1"/>
</dbReference>
<reference evidence="2 3" key="1">
    <citation type="submission" date="2019-01" db="EMBL/GenBank/DDBJ databases">
        <title>Sequencing of cultivated peanut Arachis hypogaea provides insights into genome evolution and oil improvement.</title>
        <authorList>
            <person name="Chen X."/>
        </authorList>
    </citation>
    <scope>NUCLEOTIDE SEQUENCE [LARGE SCALE GENOMIC DNA]</scope>
    <source>
        <strain evidence="3">cv. Fuhuasheng</strain>
        <tissue evidence="2">Leaves</tissue>
    </source>
</reference>
<feature type="region of interest" description="Disordered" evidence="1">
    <location>
        <begin position="182"/>
        <end position="206"/>
    </location>
</feature>
<organism evidence="2 3">
    <name type="scientific">Arachis hypogaea</name>
    <name type="common">Peanut</name>
    <dbReference type="NCBI Taxonomy" id="3818"/>
    <lineage>
        <taxon>Eukaryota</taxon>
        <taxon>Viridiplantae</taxon>
        <taxon>Streptophyta</taxon>
        <taxon>Embryophyta</taxon>
        <taxon>Tracheophyta</taxon>
        <taxon>Spermatophyta</taxon>
        <taxon>Magnoliopsida</taxon>
        <taxon>eudicotyledons</taxon>
        <taxon>Gunneridae</taxon>
        <taxon>Pentapetalae</taxon>
        <taxon>rosids</taxon>
        <taxon>fabids</taxon>
        <taxon>Fabales</taxon>
        <taxon>Fabaceae</taxon>
        <taxon>Papilionoideae</taxon>
        <taxon>50 kb inversion clade</taxon>
        <taxon>dalbergioids sensu lato</taxon>
        <taxon>Dalbergieae</taxon>
        <taxon>Pterocarpus clade</taxon>
        <taxon>Arachis</taxon>
    </lineage>
</organism>
<dbReference type="Proteomes" id="UP000289738">
    <property type="component" value="Chromosome B08"/>
</dbReference>
<proteinExistence type="predicted"/>
<protein>
    <recommendedName>
        <fullName evidence="4">B box-type domain-containing protein</fullName>
    </recommendedName>
</protein>
<keyword evidence="3" id="KW-1185">Reference proteome</keyword>
<evidence type="ECO:0000256" key="1">
    <source>
        <dbReference type="SAM" id="MobiDB-lite"/>
    </source>
</evidence>
<accession>A0A444Y7I2</accession>
<name>A0A444Y7I2_ARAHY</name>
<feature type="compositionally biased region" description="Polar residues" evidence="1">
    <location>
        <begin position="182"/>
        <end position="193"/>
    </location>
</feature>